<gene>
    <name evidence="3" type="ORF">HYH03_008134</name>
</gene>
<reference evidence="3" key="1">
    <citation type="journal article" date="2020" name="bioRxiv">
        <title>Comparative genomics of Chlamydomonas.</title>
        <authorList>
            <person name="Craig R.J."/>
            <person name="Hasan A.R."/>
            <person name="Ness R.W."/>
            <person name="Keightley P.D."/>
        </authorList>
    </citation>
    <scope>NUCLEOTIDE SEQUENCE</scope>
    <source>
        <strain evidence="3">CCAP 11/70</strain>
    </source>
</reference>
<evidence type="ECO:0000256" key="2">
    <source>
        <dbReference type="SAM" id="Phobius"/>
    </source>
</evidence>
<name>A0A836BZ58_9CHLO</name>
<evidence type="ECO:0000313" key="4">
    <source>
        <dbReference type="Proteomes" id="UP000612055"/>
    </source>
</evidence>
<dbReference type="EMBL" id="JAEHOE010000036">
    <property type="protein sequence ID" value="KAG2493617.1"/>
    <property type="molecule type" value="Genomic_DNA"/>
</dbReference>
<keyword evidence="2" id="KW-0812">Transmembrane</keyword>
<keyword evidence="2" id="KW-0472">Membrane</keyword>
<feature type="region of interest" description="Disordered" evidence="1">
    <location>
        <begin position="681"/>
        <end position="711"/>
    </location>
</feature>
<protein>
    <submittedName>
        <fullName evidence="3">Uncharacterized protein</fullName>
    </submittedName>
</protein>
<organism evidence="3 4">
    <name type="scientific">Edaphochlamys debaryana</name>
    <dbReference type="NCBI Taxonomy" id="47281"/>
    <lineage>
        <taxon>Eukaryota</taxon>
        <taxon>Viridiplantae</taxon>
        <taxon>Chlorophyta</taxon>
        <taxon>core chlorophytes</taxon>
        <taxon>Chlorophyceae</taxon>
        <taxon>CS clade</taxon>
        <taxon>Chlamydomonadales</taxon>
        <taxon>Chlamydomonadales incertae sedis</taxon>
        <taxon>Edaphochlamys</taxon>
    </lineage>
</organism>
<accession>A0A836BZ58</accession>
<sequence length="767" mass="79541">MLCANESATVPTELKDNAVAMVKHLLVPTARRFLLTPTGSVIADALNHDLGFDPATMDQFVTSDNLAQLIALFRAVGRYINPWSLVDAAYMEAWSLAGGGDDWESDGEWETSSPPPSPRQSSPPPKGTNPPPTGTNPPPRASVPPSPVSPPSPPTPPSPRPTPPSPPPAPPSPPPPRSSPPPPWPPLFVDDSEWEGQGSGLDGGPFALISLFGSLATELGALDSRLSMRRVLLDFAELLAAMTRVALGGAPSGTAAGSFTASLFNMSDSERAMFRGMNASLVAMQAATEATCRAVENYPDFTPALSEPAALNLPDNVTASVMPPLSAGSQAQIDACKASSSGGSSGGGGSSFPGTGEVTDGTHTVSDGTTNTVGGAVTGTTTNTATTVSGGTTSTINGVGRRSQRRSRGRALLVDDTKDDHEGDIEEGDYDYDLLGGLGDLLAGSLARSPFFTSSMAVFPGTGAMMRTVFVVARWWAERWDTAMRPVMAKAFCADRGTVISDAEADHAVDFMTYLGMPLLQRLFTTNTGVILKSIIKEQMGFNVSTIPGYLTRARVREAAAAVQALEDVDYALDYTVPGVALAIPYFILNAGELDSRFNTADVILDVMAVLQRMAEIPLEGPNTTSSSSSGRRLLQSSDSAFAQAMLTMTEAERAVFMQFLQALSSVQAAAAGVMSTMGVQQGAPLPGASPRTTSELLAPSPSPSPEDDGGLSDAARIGIIVGCSVGGALVLALIIVVIVVVVRKKKNGGEGGGAGGSGNRVQPSDS</sequence>
<keyword evidence="2" id="KW-1133">Transmembrane helix</keyword>
<dbReference type="Proteomes" id="UP000612055">
    <property type="component" value="Unassembled WGS sequence"/>
</dbReference>
<feature type="transmembrane region" description="Helical" evidence="2">
    <location>
        <begin position="718"/>
        <end position="743"/>
    </location>
</feature>
<proteinExistence type="predicted"/>
<feature type="compositionally biased region" description="Low complexity" evidence="1">
    <location>
        <begin position="368"/>
        <end position="401"/>
    </location>
</feature>
<keyword evidence="4" id="KW-1185">Reference proteome</keyword>
<dbReference type="OrthoDB" id="539166at2759"/>
<evidence type="ECO:0000256" key="1">
    <source>
        <dbReference type="SAM" id="MobiDB-lite"/>
    </source>
</evidence>
<feature type="region of interest" description="Disordered" evidence="1">
    <location>
        <begin position="332"/>
        <end position="426"/>
    </location>
</feature>
<feature type="region of interest" description="Disordered" evidence="1">
    <location>
        <begin position="99"/>
        <end position="201"/>
    </location>
</feature>
<dbReference type="PANTHER" id="PTHR16861">
    <property type="entry name" value="GLYCOPROTEIN 38"/>
    <property type="match status" value="1"/>
</dbReference>
<feature type="compositionally biased region" description="Pro residues" evidence="1">
    <location>
        <begin position="113"/>
        <end position="186"/>
    </location>
</feature>
<dbReference type="AlphaFoldDB" id="A0A836BZ58"/>
<dbReference type="PANTHER" id="PTHR16861:SF4">
    <property type="entry name" value="SH3 DOMAIN PROTEIN (AFU_ORTHOLOGUE AFUA_1G13610)"/>
    <property type="match status" value="1"/>
</dbReference>
<comment type="caution">
    <text evidence="3">The sequence shown here is derived from an EMBL/GenBank/DDBJ whole genome shotgun (WGS) entry which is preliminary data.</text>
</comment>
<evidence type="ECO:0000313" key="3">
    <source>
        <dbReference type="EMBL" id="KAG2493617.1"/>
    </source>
</evidence>